<evidence type="ECO:0008006" key="3">
    <source>
        <dbReference type="Google" id="ProtNLM"/>
    </source>
</evidence>
<proteinExistence type="predicted"/>
<reference evidence="1 2" key="1">
    <citation type="journal article" date="2023" name="Plants (Basel)">
        <title>Bridging the Gap: Combining Genomics and Transcriptomics Approaches to Understand Stylosanthes scabra, an Orphan Legume from the Brazilian Caatinga.</title>
        <authorList>
            <person name="Ferreira-Neto J.R.C."/>
            <person name="da Silva M.D."/>
            <person name="Binneck E."/>
            <person name="de Melo N.F."/>
            <person name="da Silva R.H."/>
            <person name="de Melo A.L.T.M."/>
            <person name="Pandolfi V."/>
            <person name="Bustamante F.O."/>
            <person name="Brasileiro-Vidal A.C."/>
            <person name="Benko-Iseppon A.M."/>
        </authorList>
    </citation>
    <scope>NUCLEOTIDE SEQUENCE [LARGE SCALE GENOMIC DNA]</scope>
    <source>
        <tissue evidence="1">Leaves</tissue>
    </source>
</reference>
<evidence type="ECO:0000313" key="1">
    <source>
        <dbReference type="EMBL" id="MED6217966.1"/>
    </source>
</evidence>
<protein>
    <recommendedName>
        <fullName evidence="3">Retrotransposon gag domain-containing protein</fullName>
    </recommendedName>
</protein>
<sequence>MLSSNSDPDLLLFDPEVERTLRRVQWFTGGRPKHLKVFDVIYATPRSTSGKEDAVKAFALPFSLEGKAKDWYHTLPNEVTIDWALFRKKVPRKIFSTFKNQCNSKGDFRYYTSSWENLA</sequence>
<accession>A0ABU6Z6P0</accession>
<keyword evidence="2" id="KW-1185">Reference proteome</keyword>
<name>A0ABU6Z6P0_9FABA</name>
<evidence type="ECO:0000313" key="2">
    <source>
        <dbReference type="Proteomes" id="UP001341840"/>
    </source>
</evidence>
<comment type="caution">
    <text evidence="1">The sequence shown here is derived from an EMBL/GenBank/DDBJ whole genome shotgun (WGS) entry which is preliminary data.</text>
</comment>
<organism evidence="1 2">
    <name type="scientific">Stylosanthes scabra</name>
    <dbReference type="NCBI Taxonomy" id="79078"/>
    <lineage>
        <taxon>Eukaryota</taxon>
        <taxon>Viridiplantae</taxon>
        <taxon>Streptophyta</taxon>
        <taxon>Embryophyta</taxon>
        <taxon>Tracheophyta</taxon>
        <taxon>Spermatophyta</taxon>
        <taxon>Magnoliopsida</taxon>
        <taxon>eudicotyledons</taxon>
        <taxon>Gunneridae</taxon>
        <taxon>Pentapetalae</taxon>
        <taxon>rosids</taxon>
        <taxon>fabids</taxon>
        <taxon>Fabales</taxon>
        <taxon>Fabaceae</taxon>
        <taxon>Papilionoideae</taxon>
        <taxon>50 kb inversion clade</taxon>
        <taxon>dalbergioids sensu lato</taxon>
        <taxon>Dalbergieae</taxon>
        <taxon>Pterocarpus clade</taxon>
        <taxon>Stylosanthes</taxon>
    </lineage>
</organism>
<dbReference type="EMBL" id="JASCZI010271937">
    <property type="protein sequence ID" value="MED6217966.1"/>
    <property type="molecule type" value="Genomic_DNA"/>
</dbReference>
<dbReference type="Proteomes" id="UP001341840">
    <property type="component" value="Unassembled WGS sequence"/>
</dbReference>
<gene>
    <name evidence="1" type="ORF">PIB30_022582</name>
</gene>